<dbReference type="Proteomes" id="UP000271426">
    <property type="component" value="Chromosome"/>
</dbReference>
<organism evidence="2 3">
    <name type="scientific">Corynebacterium pseudopelargi</name>
    <dbReference type="NCBI Taxonomy" id="2080757"/>
    <lineage>
        <taxon>Bacteria</taxon>
        <taxon>Bacillati</taxon>
        <taxon>Actinomycetota</taxon>
        <taxon>Actinomycetes</taxon>
        <taxon>Mycobacteriales</taxon>
        <taxon>Corynebacteriaceae</taxon>
        <taxon>Corynebacterium</taxon>
    </lineage>
</organism>
<proteinExistence type="predicted"/>
<accession>A0A3G6IVY0</accession>
<evidence type="ECO:0000313" key="2">
    <source>
        <dbReference type="EMBL" id="AZA09807.1"/>
    </source>
</evidence>
<feature type="domain" description="Putative zinc-finger" evidence="1">
    <location>
        <begin position="10"/>
        <end position="44"/>
    </location>
</feature>
<evidence type="ECO:0000259" key="1">
    <source>
        <dbReference type="Pfam" id="PF13490"/>
    </source>
</evidence>
<evidence type="ECO:0000313" key="3">
    <source>
        <dbReference type="Proteomes" id="UP000271426"/>
    </source>
</evidence>
<dbReference type="OrthoDB" id="3267840at2"/>
<dbReference type="KEGG" id="cpso:CPPEL_08520"/>
<sequence length="85" mass="9711">MDSMHRDCNCAEIHASMFALVDEELSAADCERLRAHLEACPGCAERVAAEVELRSLLRQCCCGPAPQQLRQRITYSIRVERREYK</sequence>
<dbReference type="EMBL" id="CP033898">
    <property type="protein sequence ID" value="AZA09807.1"/>
    <property type="molecule type" value="Genomic_DNA"/>
</dbReference>
<dbReference type="InterPro" id="IPR027383">
    <property type="entry name" value="Znf_put"/>
</dbReference>
<name>A0A3G6IVY0_9CORY</name>
<protein>
    <submittedName>
        <fullName evidence="2">Anti-sigma factor RshA</fullName>
    </submittedName>
</protein>
<gene>
    <name evidence="2" type="primary">rshA</name>
    <name evidence="2" type="ORF">CPPEL_08520</name>
</gene>
<keyword evidence="3" id="KW-1185">Reference proteome</keyword>
<dbReference type="NCBIfam" id="TIGR03988">
    <property type="entry name" value="antisig_RsrA"/>
    <property type="match status" value="1"/>
</dbReference>
<dbReference type="Pfam" id="PF13490">
    <property type="entry name" value="zf-HC2"/>
    <property type="match status" value="1"/>
</dbReference>
<dbReference type="AlphaFoldDB" id="A0A3G6IVY0"/>
<reference evidence="2 3" key="1">
    <citation type="submission" date="2018-11" db="EMBL/GenBank/DDBJ databases">
        <authorList>
            <person name="Kleinhagauer T."/>
            <person name="Glaeser S.P."/>
            <person name="Spergser J."/>
            <person name="Ruckert C."/>
            <person name="Kaempfer P."/>
            <person name="Busse H.-J."/>
        </authorList>
    </citation>
    <scope>NUCLEOTIDE SEQUENCE [LARGE SCALE GENOMIC DNA]</scope>
    <source>
        <strain evidence="2 3">812CH</strain>
    </source>
</reference>
<dbReference type="InterPro" id="IPR024020">
    <property type="entry name" value="Anit_sigma_mycothiol_RsrA"/>
</dbReference>
<dbReference type="RefSeq" id="WP_123960687.1">
    <property type="nucleotide sequence ID" value="NZ_CP033898.1"/>
</dbReference>